<evidence type="ECO:0000256" key="5">
    <source>
        <dbReference type="ARBA" id="ARBA00022777"/>
    </source>
</evidence>
<dbReference type="GO" id="GO:0005524">
    <property type="term" value="F:ATP binding"/>
    <property type="evidence" value="ECO:0007669"/>
    <property type="project" value="UniProtKB-KW"/>
</dbReference>
<dbReference type="PANTHER" id="PTHR43065:SF46">
    <property type="entry name" value="C4-DICARBOXYLATE TRANSPORT SENSOR PROTEIN DCTB"/>
    <property type="match status" value="1"/>
</dbReference>
<feature type="domain" description="PAS" evidence="10">
    <location>
        <begin position="530"/>
        <end position="591"/>
    </location>
</feature>
<evidence type="ECO:0000256" key="8">
    <source>
        <dbReference type="SAM" id="Phobius"/>
    </source>
</evidence>
<dbReference type="SUPFAM" id="SSF55781">
    <property type="entry name" value="GAF domain-like"/>
    <property type="match status" value="1"/>
</dbReference>
<evidence type="ECO:0000256" key="7">
    <source>
        <dbReference type="ARBA" id="ARBA00023012"/>
    </source>
</evidence>
<dbReference type="InterPro" id="IPR035965">
    <property type="entry name" value="PAS-like_dom_sf"/>
</dbReference>
<dbReference type="Proteomes" id="UP000032233">
    <property type="component" value="Unassembled WGS sequence"/>
</dbReference>
<evidence type="ECO:0000259" key="10">
    <source>
        <dbReference type="PROSITE" id="PS50112"/>
    </source>
</evidence>
<dbReference type="InterPro" id="IPR036890">
    <property type="entry name" value="HATPase_C_sf"/>
</dbReference>
<evidence type="ECO:0000256" key="3">
    <source>
        <dbReference type="ARBA" id="ARBA00022679"/>
    </source>
</evidence>
<organism evidence="12 13">
    <name type="scientific">Dethiosulfatarculus sandiegensis</name>
    <dbReference type="NCBI Taxonomy" id="1429043"/>
    <lineage>
        <taxon>Bacteria</taxon>
        <taxon>Pseudomonadati</taxon>
        <taxon>Thermodesulfobacteriota</taxon>
        <taxon>Desulfarculia</taxon>
        <taxon>Desulfarculales</taxon>
        <taxon>Desulfarculaceae</taxon>
        <taxon>Dethiosulfatarculus</taxon>
    </lineage>
</organism>
<evidence type="ECO:0000256" key="4">
    <source>
        <dbReference type="ARBA" id="ARBA00022741"/>
    </source>
</evidence>
<dbReference type="PATRIC" id="fig|1429043.3.peg.3330"/>
<dbReference type="GO" id="GO:0004673">
    <property type="term" value="F:protein histidine kinase activity"/>
    <property type="evidence" value="ECO:0007669"/>
    <property type="project" value="UniProtKB-EC"/>
</dbReference>
<dbReference type="EC" id="2.7.13.3" evidence="2"/>
<dbReference type="InterPro" id="IPR005467">
    <property type="entry name" value="His_kinase_dom"/>
</dbReference>
<dbReference type="InterPro" id="IPR003018">
    <property type="entry name" value="GAF"/>
</dbReference>
<dbReference type="Gene3D" id="1.10.287.130">
    <property type="match status" value="1"/>
</dbReference>
<feature type="transmembrane region" description="Helical" evidence="8">
    <location>
        <begin position="12"/>
        <end position="31"/>
    </location>
</feature>
<evidence type="ECO:0000256" key="1">
    <source>
        <dbReference type="ARBA" id="ARBA00000085"/>
    </source>
</evidence>
<dbReference type="AlphaFoldDB" id="A0A0D2HR91"/>
<dbReference type="PROSITE" id="PS50109">
    <property type="entry name" value="HIS_KIN"/>
    <property type="match status" value="1"/>
</dbReference>
<dbReference type="InterPro" id="IPR004358">
    <property type="entry name" value="Sig_transdc_His_kin-like_C"/>
</dbReference>
<evidence type="ECO:0000256" key="2">
    <source>
        <dbReference type="ARBA" id="ARBA00012438"/>
    </source>
</evidence>
<dbReference type="Pfam" id="PF13426">
    <property type="entry name" value="PAS_9"/>
    <property type="match status" value="1"/>
</dbReference>
<dbReference type="PROSITE" id="PS50112">
    <property type="entry name" value="PAS"/>
    <property type="match status" value="1"/>
</dbReference>
<dbReference type="InterPro" id="IPR000014">
    <property type="entry name" value="PAS"/>
</dbReference>
<reference evidence="12 13" key="1">
    <citation type="submission" date="2013-11" db="EMBL/GenBank/DDBJ databases">
        <title>Metagenomic analysis of a methanogenic consortium involved in long chain n-alkane degradation.</title>
        <authorList>
            <person name="Davidova I.A."/>
            <person name="Callaghan A.V."/>
            <person name="Wawrik B."/>
            <person name="Pruitt S."/>
            <person name="Marks C."/>
            <person name="Duncan K.E."/>
            <person name="Suflita J.M."/>
        </authorList>
    </citation>
    <scope>NUCLEOTIDE SEQUENCE [LARGE SCALE GENOMIC DNA]</scope>
    <source>
        <strain evidence="12 13">SPR</strain>
    </source>
</reference>
<dbReference type="NCBIfam" id="TIGR00229">
    <property type="entry name" value="sensory_box"/>
    <property type="match status" value="1"/>
</dbReference>
<proteinExistence type="predicted"/>
<dbReference type="PRINTS" id="PR00344">
    <property type="entry name" value="BCTRLSENSOR"/>
</dbReference>
<dbReference type="InterPro" id="IPR003594">
    <property type="entry name" value="HATPase_dom"/>
</dbReference>
<dbReference type="SUPFAM" id="SSF55785">
    <property type="entry name" value="PYP-like sensor domain (PAS domain)"/>
    <property type="match status" value="1"/>
</dbReference>
<sequence>MSIAIQKVPYRLILYLLFGIGLIIILSWLILSHYQAQVALQKELQKELIQDLKHSDLLVTHFFESRLREIQLIAQDQFVTSYFANKALGMSLEYGLRASLIQIENLIKRVKNDKEARYYEIYSELAVLDFESNIIAANNNTHKGYKHLLTIENKRRLAETFKSNPLIQLYNSKIYIIKSIILKDKNVGFILAIINICPWFEEIILRSSTKIKGSIILVGCTKERAEVICGDPNLSLPQGLSAVLNRGPHNEKIKFNTPQTYTIALPIRNTPVYLLSLNTKGKTPTTQRVTHILYFLLGLLLVFLSGLSYLIRSEIKSARLKMKMATEERNKRLLLEGLNRKLDAEVLERSKAQKKLKEKNNLLAGVNQVLLLALRSSSLYEVAQAHLKLAQARTNSTVGFVGLYKEQTEFVFLAMDESVDDTCRLYLNDLKTAHGDMSKTPLLRKALTKKQIILINNMSNSSPNLPAGHPKLDSLILIPLEVNRSSIVLIALGNKPGGYTQQDSYDLAELSTFFVTAINQKITENELKVSEERNRTLVESITEGLIVVNQDAQLDYINDNMLALLGLDRDQAEGFKIFDFLDIRNEEKLRKKWRSRRIGIAEPYELTWQSVDGSPIHTMVYPRPIIGPKGEFCGSVALITDLTKQKGKEAQILQAQKLEAIGQLAAGIAHEINTPTNYVSNNILFLQDIFQDILGLMQTCNKICEQAPQVAEANPQLNAIKQATREYNLDYMLDEVPNAIAETLDGLKHITKIVQSMKEFAHPSAESLSSIDINEAIKNTATVAKNEWKYVAELTMDLDQDLPKISCLAGQINQVLLNMIVNSAQAISQKKEENPEYKGVILIRTARIKDNLQIIIKDNGEGIPENLQKRVFEPFFTTKEPGKGTGQGLAISHSIIVEKHKGAIVLESKQGEGAQFTITLPLEFEDGSL</sequence>
<dbReference type="SMART" id="SM00091">
    <property type="entry name" value="PAS"/>
    <property type="match status" value="1"/>
</dbReference>
<keyword evidence="13" id="KW-1185">Reference proteome</keyword>
<name>A0A0D2HR91_9BACT</name>
<keyword evidence="8" id="KW-0472">Membrane</keyword>
<comment type="caution">
    <text evidence="12">The sequence shown here is derived from an EMBL/GenBank/DDBJ whole genome shotgun (WGS) entry which is preliminary data.</text>
</comment>
<accession>A0A0D2HR91</accession>
<keyword evidence="6" id="KW-0067">ATP-binding</keyword>
<dbReference type="Gene3D" id="3.30.450.20">
    <property type="entry name" value="PAS domain"/>
    <property type="match status" value="1"/>
</dbReference>
<dbReference type="PROSITE" id="PS50113">
    <property type="entry name" value="PAC"/>
    <property type="match status" value="1"/>
</dbReference>
<dbReference type="InParanoid" id="A0A0D2HR91"/>
<feature type="domain" description="Histidine kinase" evidence="9">
    <location>
        <begin position="667"/>
        <end position="924"/>
    </location>
</feature>
<evidence type="ECO:0000259" key="9">
    <source>
        <dbReference type="PROSITE" id="PS50109"/>
    </source>
</evidence>
<dbReference type="OrthoDB" id="9769169at2"/>
<protein>
    <recommendedName>
        <fullName evidence="2">histidine kinase</fullName>
        <ecNumber evidence="2">2.7.13.3</ecNumber>
    </recommendedName>
</protein>
<keyword evidence="5" id="KW-0418">Kinase</keyword>
<dbReference type="PANTHER" id="PTHR43065">
    <property type="entry name" value="SENSOR HISTIDINE KINASE"/>
    <property type="match status" value="1"/>
</dbReference>
<evidence type="ECO:0000313" key="13">
    <source>
        <dbReference type="Proteomes" id="UP000032233"/>
    </source>
</evidence>
<comment type="catalytic activity">
    <reaction evidence="1">
        <text>ATP + protein L-histidine = ADP + protein N-phospho-L-histidine.</text>
        <dbReference type="EC" id="2.7.13.3"/>
    </reaction>
</comment>
<dbReference type="SUPFAM" id="SSF55874">
    <property type="entry name" value="ATPase domain of HSP90 chaperone/DNA topoisomerase II/histidine kinase"/>
    <property type="match status" value="1"/>
</dbReference>
<keyword evidence="8" id="KW-1133">Transmembrane helix</keyword>
<keyword evidence="7" id="KW-0902">Two-component regulatory system</keyword>
<dbReference type="CDD" id="cd00130">
    <property type="entry name" value="PAS"/>
    <property type="match status" value="1"/>
</dbReference>
<dbReference type="InterPro" id="IPR000700">
    <property type="entry name" value="PAS-assoc_C"/>
</dbReference>
<dbReference type="Pfam" id="PF13185">
    <property type="entry name" value="GAF_2"/>
    <property type="match status" value="1"/>
</dbReference>
<dbReference type="Pfam" id="PF02518">
    <property type="entry name" value="HATPase_c"/>
    <property type="match status" value="1"/>
</dbReference>
<dbReference type="SMART" id="SM00387">
    <property type="entry name" value="HATPase_c"/>
    <property type="match status" value="1"/>
</dbReference>
<dbReference type="GO" id="GO:0000160">
    <property type="term" value="P:phosphorelay signal transduction system"/>
    <property type="evidence" value="ECO:0007669"/>
    <property type="project" value="UniProtKB-KW"/>
</dbReference>
<feature type="transmembrane region" description="Helical" evidence="8">
    <location>
        <begin position="292"/>
        <end position="311"/>
    </location>
</feature>
<evidence type="ECO:0000256" key="6">
    <source>
        <dbReference type="ARBA" id="ARBA00022840"/>
    </source>
</evidence>
<dbReference type="STRING" id="1429043.X474_15755"/>
<keyword evidence="3" id="KW-0808">Transferase</keyword>
<dbReference type="Gene3D" id="3.30.450.40">
    <property type="match status" value="1"/>
</dbReference>
<feature type="domain" description="PAC" evidence="11">
    <location>
        <begin position="602"/>
        <end position="654"/>
    </location>
</feature>
<gene>
    <name evidence="12" type="ORF">X474_15755</name>
</gene>
<dbReference type="EMBL" id="AZAC01000019">
    <property type="protein sequence ID" value="KIX13018.1"/>
    <property type="molecule type" value="Genomic_DNA"/>
</dbReference>
<evidence type="ECO:0000259" key="11">
    <source>
        <dbReference type="PROSITE" id="PS50113"/>
    </source>
</evidence>
<dbReference type="InterPro" id="IPR029016">
    <property type="entry name" value="GAF-like_dom_sf"/>
</dbReference>
<keyword evidence="4" id="KW-0547">Nucleotide-binding</keyword>
<keyword evidence="8" id="KW-0812">Transmembrane</keyword>
<dbReference type="Gene3D" id="3.30.565.10">
    <property type="entry name" value="Histidine kinase-like ATPase, C-terminal domain"/>
    <property type="match status" value="1"/>
</dbReference>
<evidence type="ECO:0000313" key="12">
    <source>
        <dbReference type="EMBL" id="KIX13018.1"/>
    </source>
</evidence>